<accession>A0ABD1Y7V9</accession>
<evidence type="ECO:0008006" key="4">
    <source>
        <dbReference type="Google" id="ProtNLM"/>
    </source>
</evidence>
<proteinExistence type="predicted"/>
<comment type="caution">
    <text evidence="2">The sequence shown here is derived from an EMBL/GenBank/DDBJ whole genome shotgun (WGS) entry which is preliminary data.</text>
</comment>
<keyword evidence="1" id="KW-0812">Transmembrane</keyword>
<sequence>MKSRQIRFIRPSAFEASKEMKQTLQVTFESFNRGAWRERCYHHAVPHHMSHHGRTIVIAHQLGTRLYSVNSGYQRMAIGKMFAVLLPLLVLSLSSTVMAVDIIFYTNKQACTGGGYSFNGASKQTCCIVSAKDGGSVLFRGMDSCKTSKVYRNGGCDCCEVGSGKGNRCYAGGGYTSGFWFSSCRRRSLLADLPPSVAQCQGKLEKPTGIVFTEDSKSGTWILNSPDAVELLSELQNLPHGEKVNWMKGKGAIFDTSTAL</sequence>
<dbReference type="AlphaFoldDB" id="A0ABD1Y7V9"/>
<name>A0ABD1Y7V9_9MARC</name>
<evidence type="ECO:0000313" key="2">
    <source>
        <dbReference type="EMBL" id="KAL2622773.1"/>
    </source>
</evidence>
<evidence type="ECO:0000256" key="1">
    <source>
        <dbReference type="SAM" id="Phobius"/>
    </source>
</evidence>
<feature type="transmembrane region" description="Helical" evidence="1">
    <location>
        <begin position="82"/>
        <end position="105"/>
    </location>
</feature>
<evidence type="ECO:0000313" key="3">
    <source>
        <dbReference type="Proteomes" id="UP001605036"/>
    </source>
</evidence>
<organism evidence="2 3">
    <name type="scientific">Riccia fluitans</name>
    <dbReference type="NCBI Taxonomy" id="41844"/>
    <lineage>
        <taxon>Eukaryota</taxon>
        <taxon>Viridiplantae</taxon>
        <taxon>Streptophyta</taxon>
        <taxon>Embryophyta</taxon>
        <taxon>Marchantiophyta</taxon>
        <taxon>Marchantiopsida</taxon>
        <taxon>Marchantiidae</taxon>
        <taxon>Marchantiales</taxon>
        <taxon>Ricciaceae</taxon>
        <taxon>Riccia</taxon>
    </lineage>
</organism>
<protein>
    <recommendedName>
        <fullName evidence="4">Lectin</fullName>
    </recommendedName>
</protein>
<keyword evidence="1" id="KW-0472">Membrane</keyword>
<keyword evidence="1" id="KW-1133">Transmembrane helix</keyword>
<keyword evidence="3" id="KW-1185">Reference proteome</keyword>
<dbReference type="Proteomes" id="UP001605036">
    <property type="component" value="Unassembled WGS sequence"/>
</dbReference>
<dbReference type="EMBL" id="JBHFFA010000006">
    <property type="protein sequence ID" value="KAL2622773.1"/>
    <property type="molecule type" value="Genomic_DNA"/>
</dbReference>
<reference evidence="2 3" key="1">
    <citation type="submission" date="2024-09" db="EMBL/GenBank/DDBJ databases">
        <title>Chromosome-scale assembly of Riccia fluitans.</title>
        <authorList>
            <person name="Paukszto L."/>
            <person name="Sawicki J."/>
            <person name="Karawczyk K."/>
            <person name="Piernik-Szablinska J."/>
            <person name="Szczecinska M."/>
            <person name="Mazdziarz M."/>
        </authorList>
    </citation>
    <scope>NUCLEOTIDE SEQUENCE [LARGE SCALE GENOMIC DNA]</scope>
    <source>
        <strain evidence="2">Rf_01</strain>
        <tissue evidence="2">Aerial parts of the thallus</tissue>
    </source>
</reference>
<gene>
    <name evidence="2" type="ORF">R1flu_002978</name>
</gene>